<dbReference type="InterPro" id="IPR000014">
    <property type="entry name" value="PAS"/>
</dbReference>
<evidence type="ECO:0000313" key="7">
    <source>
        <dbReference type="Proteomes" id="UP000225277"/>
    </source>
</evidence>
<evidence type="ECO:0000256" key="1">
    <source>
        <dbReference type="ARBA" id="ARBA00022630"/>
    </source>
</evidence>
<accession>A0A2D3V2H2</accession>
<dbReference type="PANTHER" id="PTHR47429">
    <property type="entry name" value="PROTEIN TWIN LOV 1"/>
    <property type="match status" value="1"/>
</dbReference>
<proteinExistence type="predicted"/>
<dbReference type="RefSeq" id="XP_023621360.1">
    <property type="nucleotide sequence ID" value="XM_023765592.1"/>
</dbReference>
<feature type="compositionally biased region" description="Polar residues" evidence="4">
    <location>
        <begin position="62"/>
        <end position="71"/>
    </location>
</feature>
<feature type="region of interest" description="Disordered" evidence="4">
    <location>
        <begin position="812"/>
        <end position="847"/>
    </location>
</feature>
<dbReference type="EMBL" id="FJUY01000001">
    <property type="protein sequence ID" value="CZT14463.1"/>
    <property type="molecule type" value="Genomic_DNA"/>
</dbReference>
<dbReference type="GO" id="GO:0005634">
    <property type="term" value="C:nucleus"/>
    <property type="evidence" value="ECO:0007669"/>
    <property type="project" value="TreeGrafter"/>
</dbReference>
<evidence type="ECO:0000313" key="6">
    <source>
        <dbReference type="EMBL" id="CZT14463.1"/>
    </source>
</evidence>
<feature type="compositionally biased region" description="Polar residues" evidence="4">
    <location>
        <begin position="262"/>
        <end position="284"/>
    </location>
</feature>
<gene>
    <name evidence="6" type="ORF">RCC_00441</name>
</gene>
<feature type="region of interest" description="Disordered" evidence="4">
    <location>
        <begin position="135"/>
        <end position="302"/>
    </location>
</feature>
<dbReference type="GeneID" id="35595833"/>
<feature type="region of interest" description="Disordered" evidence="4">
    <location>
        <begin position="1"/>
        <end position="22"/>
    </location>
</feature>
<sequence length="847" mass="94287">MDSSDVSSPRSNSRPSHKLYHKFAPFRKRQLREVRSEENITVAESLPSMNEVVDSAHPSPRPSLSNSSINQKSAIGVPEPTWTVHHQQGSGGYEHLTALPLKIHPPTLPLPPVPQCISRASLNRNAIAYFQKSKYSQGAVDRSTATNSNAESDDFSLRLGARSDDDKDRPRTPVSPADFPMPVFTKPATSESPTGGRHGNGGRRPSHQSVETYQIGSQNRGRQPSYQSTEGSQVRTQNSGFLKTHPSPTSLAVQDSRRSERSPAQPQVASRTSSNPPRSDTSTRGPKKIGPEALAQLQTPSADKSDVLHTKLILADDPESWDVINPNMLTAEDWDRDLYSLEKRAEQLYSPAHLHIILEDPEFHFRFSAFLRQCRPWRLPLLEFYWRTRKAIKALEYANSLTQNLSDKPRLETSRGIIEPPGKAANIRLHEAANAAFEELLGDDLHWYIANIYINIVGSVMQSRITGTLPVALRESSQGLAEVFCITDPSRKDNPIILASQAFMRHSGHNLDYILGRNCRFMQGPGTTVDSCRRFAIAVKENRDHSEIFVNYRRDGSPFLSLVMNALLVDSQDNLRYYLGAQVDVSGLLKSCAGLQSLTKLVEQENSQSDGKSHSALKSLSEMLSADELEVIAKHGGSLQKGAEHELQHPAASMRYDELQRVLIADGSDESDQGESFPSQGTSQRQEVSETIPTQPIPQVINLSGVYKYYLIVRPAPSLRILFASPTLRSPGILQSNFLNRIGGSRMRNDLGSAFQQPEVVTAKVRWLDQVSSDGEGNASMRWIHCTPLMHHSGAIGLWMIVMVMPEKKKETTPVWSERTSSRAVNRSEERTGRREVRPGPRYIPQV</sequence>
<dbReference type="Gene3D" id="3.30.450.20">
    <property type="entry name" value="PAS domain"/>
    <property type="match status" value="1"/>
</dbReference>
<dbReference type="InterPro" id="IPR035965">
    <property type="entry name" value="PAS-like_dom_sf"/>
</dbReference>
<dbReference type="OrthoDB" id="447251at2759"/>
<keyword evidence="1" id="KW-0285">Flavoprotein</keyword>
<feature type="region of interest" description="Disordered" evidence="4">
    <location>
        <begin position="47"/>
        <end position="71"/>
    </location>
</feature>
<feature type="region of interest" description="Disordered" evidence="4">
    <location>
        <begin position="668"/>
        <end position="690"/>
    </location>
</feature>
<feature type="compositionally biased region" description="Polar residues" evidence="4">
    <location>
        <begin position="814"/>
        <end position="825"/>
    </location>
</feature>
<keyword evidence="2" id="KW-0288">FMN</keyword>
<dbReference type="AlphaFoldDB" id="A0A2D3V2H2"/>
<keyword evidence="3" id="KW-0157">Chromophore</keyword>
<dbReference type="Pfam" id="PF13426">
    <property type="entry name" value="PAS_9"/>
    <property type="match status" value="1"/>
</dbReference>
<evidence type="ECO:0000256" key="2">
    <source>
        <dbReference type="ARBA" id="ARBA00022643"/>
    </source>
</evidence>
<dbReference type="STRING" id="112498.A0A2D3V2H2"/>
<dbReference type="SUPFAM" id="SSF55785">
    <property type="entry name" value="PYP-like sensor domain (PAS domain)"/>
    <property type="match status" value="1"/>
</dbReference>
<protein>
    <recommendedName>
        <fullName evidence="5">PAS domain-containing protein</fullName>
    </recommendedName>
</protein>
<keyword evidence="7" id="KW-1185">Reference proteome</keyword>
<evidence type="ECO:0000256" key="4">
    <source>
        <dbReference type="SAM" id="MobiDB-lite"/>
    </source>
</evidence>
<feature type="compositionally biased region" description="Basic and acidic residues" evidence="4">
    <location>
        <begin position="161"/>
        <end position="171"/>
    </location>
</feature>
<evidence type="ECO:0000256" key="3">
    <source>
        <dbReference type="ARBA" id="ARBA00022991"/>
    </source>
</evidence>
<dbReference type="Proteomes" id="UP000225277">
    <property type="component" value="Unassembled WGS sequence"/>
</dbReference>
<feature type="compositionally biased region" description="Basic and acidic residues" evidence="4">
    <location>
        <begin position="826"/>
        <end position="839"/>
    </location>
</feature>
<reference evidence="6 7" key="1">
    <citation type="submission" date="2016-03" db="EMBL/GenBank/DDBJ databases">
        <authorList>
            <person name="Ploux O."/>
        </authorList>
    </citation>
    <scope>NUCLEOTIDE SEQUENCE [LARGE SCALE GENOMIC DNA]</scope>
    <source>
        <strain evidence="6 7">URUG2</strain>
    </source>
</reference>
<organism evidence="6 7">
    <name type="scientific">Ramularia collo-cygni</name>
    <dbReference type="NCBI Taxonomy" id="112498"/>
    <lineage>
        <taxon>Eukaryota</taxon>
        <taxon>Fungi</taxon>
        <taxon>Dikarya</taxon>
        <taxon>Ascomycota</taxon>
        <taxon>Pezizomycotina</taxon>
        <taxon>Dothideomycetes</taxon>
        <taxon>Dothideomycetidae</taxon>
        <taxon>Mycosphaerellales</taxon>
        <taxon>Mycosphaerellaceae</taxon>
        <taxon>Ramularia</taxon>
    </lineage>
</organism>
<evidence type="ECO:0000259" key="5">
    <source>
        <dbReference type="Pfam" id="PF13426"/>
    </source>
</evidence>
<dbReference type="PANTHER" id="PTHR47429:SF9">
    <property type="entry name" value="PAS DOMAIN-CONTAINING PROTEIN"/>
    <property type="match status" value="1"/>
</dbReference>
<feature type="compositionally biased region" description="Polar residues" evidence="4">
    <location>
        <begin position="207"/>
        <end position="253"/>
    </location>
</feature>
<feature type="compositionally biased region" description="Low complexity" evidence="4">
    <location>
        <begin position="1"/>
        <end position="14"/>
    </location>
</feature>
<name>A0A2D3V2H2_9PEZI</name>
<feature type="compositionally biased region" description="Polar residues" evidence="4">
    <location>
        <begin position="674"/>
        <end position="690"/>
    </location>
</feature>
<feature type="domain" description="PAS" evidence="5">
    <location>
        <begin position="490"/>
        <end position="586"/>
    </location>
</feature>